<feature type="region of interest" description="Disordered" evidence="1">
    <location>
        <begin position="81"/>
        <end position="108"/>
    </location>
</feature>
<evidence type="ECO:0000313" key="3">
    <source>
        <dbReference type="WBParaSite" id="Hba_13504"/>
    </source>
</evidence>
<organism evidence="2 3">
    <name type="scientific">Heterorhabditis bacteriophora</name>
    <name type="common">Entomopathogenic nematode worm</name>
    <dbReference type="NCBI Taxonomy" id="37862"/>
    <lineage>
        <taxon>Eukaryota</taxon>
        <taxon>Metazoa</taxon>
        <taxon>Ecdysozoa</taxon>
        <taxon>Nematoda</taxon>
        <taxon>Chromadorea</taxon>
        <taxon>Rhabditida</taxon>
        <taxon>Rhabditina</taxon>
        <taxon>Rhabditomorpha</taxon>
        <taxon>Strongyloidea</taxon>
        <taxon>Heterorhabditidae</taxon>
        <taxon>Heterorhabditis</taxon>
    </lineage>
</organism>
<evidence type="ECO:0000313" key="2">
    <source>
        <dbReference type="Proteomes" id="UP000095283"/>
    </source>
</evidence>
<sequence length="170" mass="18979">MLQTDNISLNNLASDVISKLKSSVESQMGGILGQVSKHEKRHKVRDLYHYSEDSSTFKTVLFEMYYGVLKDDVSTTIEKKKLRGKEVKDSKKSQSLAPLPDRIPLPPLSEGLREERKKAMRDASKLTLVSQDSPPSVCMFTALNAHGGVTSCDLTDDTTTHNSVNIYIYI</sequence>
<feature type="compositionally biased region" description="Basic and acidic residues" evidence="1">
    <location>
        <begin position="81"/>
        <end position="92"/>
    </location>
</feature>
<reference evidence="3" key="1">
    <citation type="submission" date="2016-11" db="UniProtKB">
        <authorList>
            <consortium name="WormBaseParasite"/>
        </authorList>
    </citation>
    <scope>IDENTIFICATION</scope>
</reference>
<dbReference type="WBParaSite" id="Hba_13504">
    <property type="protein sequence ID" value="Hba_13504"/>
    <property type="gene ID" value="Hba_13504"/>
</dbReference>
<evidence type="ECO:0000256" key="1">
    <source>
        <dbReference type="SAM" id="MobiDB-lite"/>
    </source>
</evidence>
<proteinExistence type="predicted"/>
<dbReference type="AlphaFoldDB" id="A0A1I7X7U9"/>
<name>A0A1I7X7U9_HETBA</name>
<protein>
    <submittedName>
        <fullName evidence="3">DEK_C domain-containing protein</fullName>
    </submittedName>
</protein>
<dbReference type="Proteomes" id="UP000095283">
    <property type="component" value="Unplaced"/>
</dbReference>
<keyword evidence="2" id="KW-1185">Reference proteome</keyword>
<accession>A0A1I7X7U9</accession>